<accession>A0ACC2UW90</accession>
<dbReference type="EMBL" id="JASBWT010000064">
    <property type="protein sequence ID" value="KAJ9091108.1"/>
    <property type="molecule type" value="Genomic_DNA"/>
</dbReference>
<feature type="non-terminal residue" evidence="1">
    <location>
        <position position="1"/>
    </location>
</feature>
<reference evidence="1" key="1">
    <citation type="submission" date="2023-04" db="EMBL/GenBank/DDBJ databases">
        <title>Draft Genome sequencing of Naganishia species isolated from polar environments using Oxford Nanopore Technology.</title>
        <authorList>
            <person name="Leo P."/>
            <person name="Venkateswaran K."/>
        </authorList>
    </citation>
    <scope>NUCLEOTIDE SEQUENCE</scope>
    <source>
        <strain evidence="1">MNA-CCFEE 5423</strain>
    </source>
</reference>
<protein>
    <submittedName>
        <fullName evidence="1">Uncharacterized protein</fullName>
    </submittedName>
</protein>
<evidence type="ECO:0000313" key="1">
    <source>
        <dbReference type="EMBL" id="KAJ9091108.1"/>
    </source>
</evidence>
<organism evidence="1 2">
    <name type="scientific">Naganishia friedmannii</name>
    <dbReference type="NCBI Taxonomy" id="89922"/>
    <lineage>
        <taxon>Eukaryota</taxon>
        <taxon>Fungi</taxon>
        <taxon>Dikarya</taxon>
        <taxon>Basidiomycota</taxon>
        <taxon>Agaricomycotina</taxon>
        <taxon>Tremellomycetes</taxon>
        <taxon>Filobasidiales</taxon>
        <taxon>Filobasidiaceae</taxon>
        <taxon>Naganishia</taxon>
    </lineage>
</organism>
<sequence length="255" mass="29070">AFQPGQHFAVYYIRSSVITTGNFYLPTRITSLKREFARTSGVAAFQQKLIWGSWAVMRMSLSLRQYSNYDPVFHLYMITLGLMLTSDEPGMMDKLGLREFLWFREKAEIDLSALAASRRNEMCNLFRVYVTSCVSEFTSPFVDPTTDDARDIVAVLRYCAMPAAELLGRLNKPQSRHDNSAGQSDSWIQDGNVTIPQAHEEDMEDDTQDEHPTTSQVGEDDMEDDSPVDTGEGLPLRRIRRRRSLSSMMEDPDDE</sequence>
<name>A0ACC2UW90_9TREE</name>
<evidence type="ECO:0000313" key="2">
    <source>
        <dbReference type="Proteomes" id="UP001227268"/>
    </source>
</evidence>
<dbReference type="Proteomes" id="UP001227268">
    <property type="component" value="Unassembled WGS sequence"/>
</dbReference>
<comment type="caution">
    <text evidence="1">The sequence shown here is derived from an EMBL/GenBank/DDBJ whole genome shotgun (WGS) entry which is preliminary data.</text>
</comment>
<gene>
    <name evidence="1" type="ORF">QFC21_007322</name>
</gene>
<proteinExistence type="predicted"/>
<keyword evidence="2" id="KW-1185">Reference proteome</keyword>